<dbReference type="Pfam" id="PF01292">
    <property type="entry name" value="Ni_hydr_CYTB"/>
    <property type="match status" value="1"/>
</dbReference>
<feature type="transmembrane region" description="Helical" evidence="12">
    <location>
        <begin position="15"/>
        <end position="37"/>
    </location>
</feature>
<keyword evidence="5" id="KW-0349">Heme</keyword>
<evidence type="ECO:0000256" key="11">
    <source>
        <dbReference type="ARBA" id="ARBA00023136"/>
    </source>
</evidence>
<comment type="subcellular location">
    <subcellularLocation>
        <location evidence="1">Cell membrane</location>
        <topology evidence="1">Multi-pass membrane protein</topology>
    </subcellularLocation>
</comment>
<keyword evidence="8" id="KW-0249">Electron transport</keyword>
<protein>
    <submittedName>
        <fullName evidence="14">Thiosulfate reductase cytochrome b subunit</fullName>
    </submittedName>
</protein>
<feature type="transmembrane region" description="Helical" evidence="12">
    <location>
        <begin position="166"/>
        <end position="186"/>
    </location>
</feature>
<evidence type="ECO:0000256" key="10">
    <source>
        <dbReference type="ARBA" id="ARBA00023004"/>
    </source>
</evidence>
<organism evidence="14">
    <name type="scientific">Candidatus Kentrum eta</name>
    <dbReference type="NCBI Taxonomy" id="2126337"/>
    <lineage>
        <taxon>Bacteria</taxon>
        <taxon>Pseudomonadati</taxon>
        <taxon>Pseudomonadota</taxon>
        <taxon>Gammaproteobacteria</taxon>
        <taxon>Candidatus Kentrum</taxon>
    </lineage>
</organism>
<keyword evidence="3" id="KW-0813">Transport</keyword>
<dbReference type="AlphaFoldDB" id="A0A450UJS2"/>
<dbReference type="EMBL" id="CAADFG010000048">
    <property type="protein sequence ID" value="VFJ92796.1"/>
    <property type="molecule type" value="Genomic_DNA"/>
</dbReference>
<dbReference type="GO" id="GO:0005886">
    <property type="term" value="C:plasma membrane"/>
    <property type="evidence" value="ECO:0007669"/>
    <property type="project" value="UniProtKB-SubCell"/>
</dbReference>
<evidence type="ECO:0000256" key="5">
    <source>
        <dbReference type="ARBA" id="ARBA00022617"/>
    </source>
</evidence>
<accession>A0A450UJS2</accession>
<evidence type="ECO:0000259" key="13">
    <source>
        <dbReference type="Pfam" id="PF01292"/>
    </source>
</evidence>
<evidence type="ECO:0000256" key="6">
    <source>
        <dbReference type="ARBA" id="ARBA00022692"/>
    </source>
</evidence>
<dbReference type="GO" id="GO:0009055">
    <property type="term" value="F:electron transfer activity"/>
    <property type="evidence" value="ECO:0007669"/>
    <property type="project" value="InterPro"/>
</dbReference>
<dbReference type="PRINTS" id="PR00161">
    <property type="entry name" value="NIHGNASECYTB"/>
</dbReference>
<dbReference type="GO" id="GO:0020037">
    <property type="term" value="F:heme binding"/>
    <property type="evidence" value="ECO:0007669"/>
    <property type="project" value="TreeGrafter"/>
</dbReference>
<dbReference type="InterPro" id="IPR011577">
    <property type="entry name" value="Cyt_b561_bac/Ni-Hgenase"/>
</dbReference>
<dbReference type="InterPro" id="IPR051542">
    <property type="entry name" value="Hydrogenase_cytochrome"/>
</dbReference>
<dbReference type="PANTHER" id="PTHR30485">
    <property type="entry name" value="NI/FE-HYDROGENASE 1 B-TYPE CYTOCHROME SUBUNIT"/>
    <property type="match status" value="1"/>
</dbReference>
<keyword evidence="4" id="KW-1003">Cell membrane</keyword>
<evidence type="ECO:0000256" key="2">
    <source>
        <dbReference type="ARBA" id="ARBA00008622"/>
    </source>
</evidence>
<gene>
    <name evidence="14" type="ORF">BECKH772A_GA0070896_1004811</name>
    <name evidence="15" type="ORF">BECKH772B_GA0070898_1005210</name>
    <name evidence="16" type="ORF">BECKH772C_GA0070978_1004511</name>
</gene>
<dbReference type="EMBL" id="CAADFJ010000045">
    <property type="protein sequence ID" value="VFK00396.1"/>
    <property type="molecule type" value="Genomic_DNA"/>
</dbReference>
<proteinExistence type="inferred from homology"/>
<reference evidence="14" key="1">
    <citation type="submission" date="2019-02" db="EMBL/GenBank/DDBJ databases">
        <authorList>
            <person name="Gruber-Vodicka R. H."/>
            <person name="Seah K. B. B."/>
        </authorList>
    </citation>
    <scope>NUCLEOTIDE SEQUENCE</scope>
    <source>
        <strain evidence="16">BECK_SA2B12</strain>
        <strain evidence="14">BECK_SA2B15</strain>
        <strain evidence="15">BECK_SA2B20</strain>
    </source>
</reference>
<sequence>MTPNKVYLATRVDRLWHWVHALGIVLLILTGLQIHFVEKFPIFRSYDQALYWHNIIGLVVVFDWGLWLLYNLLSGRFARYYRPNRDDLPAGMMRQGMFYGMGIFKGDPHPFPVGETRKFNPLQKWTYLGVMAILVPFQIVTGLYLYAMVTGFIPFHGADALPVSVLHTAASFLVAMFVVSHIYLGTTGHKPWDQFRFMITGYHDDEQANH</sequence>
<dbReference type="InterPro" id="IPR000516">
    <property type="entry name" value="Ni-dep_Hydgase_cyt-B"/>
</dbReference>
<evidence type="ECO:0000256" key="3">
    <source>
        <dbReference type="ARBA" id="ARBA00022448"/>
    </source>
</evidence>
<comment type="similarity">
    <text evidence="2">Belongs to the HupC/HyaC/HydC family.</text>
</comment>
<keyword evidence="9 12" id="KW-1133">Transmembrane helix</keyword>
<evidence type="ECO:0000313" key="15">
    <source>
        <dbReference type="EMBL" id="VFJ93885.1"/>
    </source>
</evidence>
<feature type="transmembrane region" description="Helical" evidence="12">
    <location>
        <begin position="49"/>
        <end position="73"/>
    </location>
</feature>
<evidence type="ECO:0000256" key="8">
    <source>
        <dbReference type="ARBA" id="ARBA00022982"/>
    </source>
</evidence>
<dbReference type="GO" id="GO:0022904">
    <property type="term" value="P:respiratory electron transport chain"/>
    <property type="evidence" value="ECO:0007669"/>
    <property type="project" value="InterPro"/>
</dbReference>
<evidence type="ECO:0000256" key="7">
    <source>
        <dbReference type="ARBA" id="ARBA00022723"/>
    </source>
</evidence>
<evidence type="ECO:0000256" key="9">
    <source>
        <dbReference type="ARBA" id="ARBA00022989"/>
    </source>
</evidence>
<dbReference type="Gene3D" id="1.20.950.20">
    <property type="entry name" value="Transmembrane di-heme cytochromes, Chain C"/>
    <property type="match status" value="1"/>
</dbReference>
<keyword evidence="7" id="KW-0479">Metal-binding</keyword>
<feature type="transmembrane region" description="Helical" evidence="12">
    <location>
        <begin position="125"/>
        <end position="146"/>
    </location>
</feature>
<evidence type="ECO:0000256" key="12">
    <source>
        <dbReference type="SAM" id="Phobius"/>
    </source>
</evidence>
<evidence type="ECO:0000256" key="4">
    <source>
        <dbReference type="ARBA" id="ARBA00022475"/>
    </source>
</evidence>
<name>A0A450UJS2_9GAMM</name>
<dbReference type="GO" id="GO:0005506">
    <property type="term" value="F:iron ion binding"/>
    <property type="evidence" value="ECO:0007669"/>
    <property type="project" value="InterPro"/>
</dbReference>
<keyword evidence="6 12" id="KW-0812">Transmembrane</keyword>
<keyword evidence="11 12" id="KW-0472">Membrane</keyword>
<dbReference type="EMBL" id="CAADFI010000052">
    <property type="protein sequence ID" value="VFJ93885.1"/>
    <property type="molecule type" value="Genomic_DNA"/>
</dbReference>
<dbReference type="SUPFAM" id="SSF81342">
    <property type="entry name" value="Transmembrane di-heme cytochromes"/>
    <property type="match status" value="1"/>
</dbReference>
<feature type="domain" description="Cytochrome b561 bacterial/Ni-hydrogenase" evidence="13">
    <location>
        <begin position="12"/>
        <end position="201"/>
    </location>
</feature>
<dbReference type="PANTHER" id="PTHR30485:SF1">
    <property type="entry name" value="CYTOCHROME YDHU-RELATED"/>
    <property type="match status" value="1"/>
</dbReference>
<dbReference type="InterPro" id="IPR016174">
    <property type="entry name" value="Di-haem_cyt_TM"/>
</dbReference>
<evidence type="ECO:0000313" key="16">
    <source>
        <dbReference type="EMBL" id="VFK00396.1"/>
    </source>
</evidence>
<evidence type="ECO:0000256" key="1">
    <source>
        <dbReference type="ARBA" id="ARBA00004651"/>
    </source>
</evidence>
<keyword evidence="10" id="KW-0408">Iron</keyword>
<evidence type="ECO:0000313" key="14">
    <source>
        <dbReference type="EMBL" id="VFJ92796.1"/>
    </source>
</evidence>